<evidence type="ECO:0000313" key="2">
    <source>
        <dbReference type="Proteomes" id="UP000887013"/>
    </source>
</evidence>
<dbReference type="OrthoDB" id="10353627at2759"/>
<comment type="caution">
    <text evidence="1">The sequence shown here is derived from an EMBL/GenBank/DDBJ whole genome shotgun (WGS) entry which is preliminary data.</text>
</comment>
<keyword evidence="2" id="KW-1185">Reference proteome</keyword>
<dbReference type="EMBL" id="BMAW01089958">
    <property type="protein sequence ID" value="GFS42404.1"/>
    <property type="molecule type" value="Genomic_DNA"/>
</dbReference>
<gene>
    <name evidence="1" type="ORF">NPIL_136491</name>
</gene>
<organism evidence="1 2">
    <name type="scientific">Nephila pilipes</name>
    <name type="common">Giant wood spider</name>
    <name type="synonym">Nephila maculata</name>
    <dbReference type="NCBI Taxonomy" id="299642"/>
    <lineage>
        <taxon>Eukaryota</taxon>
        <taxon>Metazoa</taxon>
        <taxon>Ecdysozoa</taxon>
        <taxon>Arthropoda</taxon>
        <taxon>Chelicerata</taxon>
        <taxon>Arachnida</taxon>
        <taxon>Araneae</taxon>
        <taxon>Araneomorphae</taxon>
        <taxon>Entelegynae</taxon>
        <taxon>Araneoidea</taxon>
        <taxon>Nephilidae</taxon>
        <taxon>Nephila</taxon>
    </lineage>
</organism>
<evidence type="ECO:0000313" key="1">
    <source>
        <dbReference type="EMBL" id="GFS42404.1"/>
    </source>
</evidence>
<reference evidence="1" key="1">
    <citation type="submission" date="2020-08" db="EMBL/GenBank/DDBJ databases">
        <title>Multicomponent nature underlies the extraordinary mechanical properties of spider dragline silk.</title>
        <authorList>
            <person name="Kono N."/>
            <person name="Nakamura H."/>
            <person name="Mori M."/>
            <person name="Yoshida Y."/>
            <person name="Ohtoshi R."/>
            <person name="Malay A.D."/>
            <person name="Moran D.A.P."/>
            <person name="Tomita M."/>
            <person name="Numata K."/>
            <person name="Arakawa K."/>
        </authorList>
    </citation>
    <scope>NUCLEOTIDE SEQUENCE</scope>
</reference>
<proteinExistence type="predicted"/>
<protein>
    <submittedName>
        <fullName evidence="1">Uncharacterized protein</fullName>
    </submittedName>
</protein>
<sequence>MADGNWSVLKLVDTVSHVNPLRSCREGQPSRSWYRVMVKRWKSSPLLSHVAFSSRVLGQRTVGMKFPDGLSEDEGFSIRTFIPFRTEGCL</sequence>
<dbReference type="Proteomes" id="UP000887013">
    <property type="component" value="Unassembled WGS sequence"/>
</dbReference>
<accession>A0A8X6MD50</accession>
<name>A0A8X6MD50_NEPPI</name>
<dbReference type="AlphaFoldDB" id="A0A8X6MD50"/>